<evidence type="ECO:0000256" key="1">
    <source>
        <dbReference type="SAM" id="MobiDB-lite"/>
    </source>
</evidence>
<feature type="region of interest" description="Disordered" evidence="1">
    <location>
        <begin position="466"/>
        <end position="527"/>
    </location>
</feature>
<accession>A0AAN6GBD1</accession>
<dbReference type="PANTHER" id="PTHR24030">
    <property type="entry name" value="PROTEIN CMSS1"/>
    <property type="match status" value="1"/>
</dbReference>
<feature type="compositionally biased region" description="Low complexity" evidence="1">
    <location>
        <begin position="54"/>
        <end position="76"/>
    </location>
</feature>
<gene>
    <name evidence="2" type="primary">cms1</name>
    <name evidence="2" type="ORF">OC842_003605</name>
</gene>
<dbReference type="GO" id="GO:0005634">
    <property type="term" value="C:nucleus"/>
    <property type="evidence" value="ECO:0007669"/>
    <property type="project" value="TreeGrafter"/>
</dbReference>
<comment type="caution">
    <text evidence="2">The sequence shown here is derived from an EMBL/GenBank/DDBJ whole genome shotgun (WGS) entry which is preliminary data.</text>
</comment>
<reference evidence="2" key="1">
    <citation type="journal article" date="2023" name="PhytoFront">
        <title>Draft Genome Resources of Seven Strains of Tilletia horrida, Causal Agent of Kernel Smut of Rice.</title>
        <authorList>
            <person name="Khanal S."/>
            <person name="Antony Babu S."/>
            <person name="Zhou X.G."/>
        </authorList>
    </citation>
    <scope>NUCLEOTIDE SEQUENCE</scope>
    <source>
        <strain evidence="2">TX3</strain>
    </source>
</reference>
<feature type="compositionally biased region" description="Basic and acidic residues" evidence="1">
    <location>
        <begin position="360"/>
        <end position="383"/>
    </location>
</feature>
<sequence>MADALDENYYTGGDEDFSAHLETLVTRVHAMADRVKHLSAKVARAEAQVGRASAAVQQSQSAPSSSSAAAAAQKAQDTPGNRRRKRQQLRARVAQKQDPAQNAGMTDPDKAFGQYPMDVQSIYLAMILDKFDHKLSPIEALEYPLNSTHLLDVRSAWKTLLAKPDLSDQPPQPRPSVNVKPVDIGLAKFLKTALKNSIDDLLREPSAPVNTLPGAPAILVLTADAGRAATLCTELGKLYTGELEMDKDGLPVGPVPPPAKKTKYDHDKGKQKQTEKKKKSGAATAATSMGKVAKLFGRHFKVEDQRAYLAEHPAPIAVGTPARIRALIESAASSASGANEASGPSAGAEAESSTAKGKGKGKDKDKDKNNGKDNGKGKSKADADMPYDAHPALNLDHLEYVILDITHRDERKRNLLESNDARPEMLRLLATLWKMRKVRAAQVTAELGKRWQGAVERKVEVLKEAKERKEEEEKKKKKKASLVAKKRKADEDGDEEDAPAAAGGALANSEDGESGEDEDGSDVPAVLGFPIPPLPSLEFSSSHVGMVLPPIPIDDARLQRVGSLKSWLVMF</sequence>
<feature type="region of interest" description="Disordered" evidence="1">
    <location>
        <begin position="334"/>
        <end position="388"/>
    </location>
</feature>
<evidence type="ECO:0000313" key="3">
    <source>
        <dbReference type="Proteomes" id="UP001176521"/>
    </source>
</evidence>
<dbReference type="AlphaFoldDB" id="A0AAN6GBD1"/>
<feature type="compositionally biased region" description="Low complexity" evidence="1">
    <location>
        <begin position="499"/>
        <end position="509"/>
    </location>
</feature>
<feature type="region of interest" description="Disordered" evidence="1">
    <location>
        <begin position="246"/>
        <end position="285"/>
    </location>
</feature>
<evidence type="ECO:0000313" key="2">
    <source>
        <dbReference type="EMBL" id="KAK0531463.1"/>
    </source>
</evidence>
<dbReference type="PANTHER" id="PTHR24030:SF0">
    <property type="entry name" value="PROTEIN CMSS1"/>
    <property type="match status" value="1"/>
</dbReference>
<organism evidence="2 3">
    <name type="scientific">Tilletia horrida</name>
    <dbReference type="NCBI Taxonomy" id="155126"/>
    <lineage>
        <taxon>Eukaryota</taxon>
        <taxon>Fungi</taxon>
        <taxon>Dikarya</taxon>
        <taxon>Basidiomycota</taxon>
        <taxon>Ustilaginomycotina</taxon>
        <taxon>Exobasidiomycetes</taxon>
        <taxon>Tilletiales</taxon>
        <taxon>Tilletiaceae</taxon>
        <taxon>Tilletia</taxon>
    </lineage>
</organism>
<feature type="compositionally biased region" description="Low complexity" evidence="1">
    <location>
        <begin position="334"/>
        <end position="356"/>
    </location>
</feature>
<dbReference type="GO" id="GO:0030686">
    <property type="term" value="C:90S preribosome"/>
    <property type="evidence" value="ECO:0007669"/>
    <property type="project" value="TreeGrafter"/>
</dbReference>
<feature type="compositionally biased region" description="Acidic residues" evidence="1">
    <location>
        <begin position="510"/>
        <end position="521"/>
    </location>
</feature>
<feature type="compositionally biased region" description="Basic and acidic residues" evidence="1">
    <location>
        <begin position="262"/>
        <end position="274"/>
    </location>
</feature>
<feature type="region of interest" description="Disordered" evidence="1">
    <location>
        <begin position="54"/>
        <end position="112"/>
    </location>
</feature>
<dbReference type="EMBL" id="JAPDMQ010000185">
    <property type="protein sequence ID" value="KAK0531463.1"/>
    <property type="molecule type" value="Genomic_DNA"/>
</dbReference>
<protein>
    <submittedName>
        <fullName evidence="2">Protein cms1</fullName>
    </submittedName>
</protein>
<feature type="compositionally biased region" description="Basic residues" evidence="1">
    <location>
        <begin position="475"/>
        <end position="487"/>
    </location>
</feature>
<dbReference type="Proteomes" id="UP001176521">
    <property type="component" value="Unassembled WGS sequence"/>
</dbReference>
<name>A0AAN6GBD1_9BASI</name>
<proteinExistence type="predicted"/>
<keyword evidence="3" id="KW-1185">Reference proteome</keyword>
<dbReference type="InterPro" id="IPR032704">
    <property type="entry name" value="Cms1"/>
</dbReference>